<keyword evidence="9" id="KW-0812">Transmembrane</keyword>
<evidence type="ECO:0000256" key="3">
    <source>
        <dbReference type="ARBA" id="ARBA00022553"/>
    </source>
</evidence>
<name>A0A7M1LGE8_9BACT</name>
<feature type="domain" description="Histidine kinase" evidence="10">
    <location>
        <begin position="290"/>
        <end position="502"/>
    </location>
</feature>
<keyword evidence="12" id="KW-1185">Reference proteome</keyword>
<dbReference type="PANTHER" id="PTHR42878:SF7">
    <property type="entry name" value="SENSOR HISTIDINE KINASE GLRK"/>
    <property type="match status" value="1"/>
</dbReference>
<keyword evidence="5" id="KW-0547">Nucleotide-binding</keyword>
<dbReference type="Proteomes" id="UP000594749">
    <property type="component" value="Chromosome"/>
</dbReference>
<keyword evidence="4" id="KW-0808">Transferase</keyword>
<dbReference type="OrthoDB" id="5351074at2"/>
<dbReference type="GO" id="GO:0005524">
    <property type="term" value="F:ATP binding"/>
    <property type="evidence" value="ECO:0007669"/>
    <property type="project" value="UniProtKB-KW"/>
</dbReference>
<organism evidence="11 12">
    <name type="scientific">Campylobacter corcagiensis</name>
    <dbReference type="NCBI Taxonomy" id="1448857"/>
    <lineage>
        <taxon>Bacteria</taxon>
        <taxon>Pseudomonadati</taxon>
        <taxon>Campylobacterota</taxon>
        <taxon>Epsilonproteobacteria</taxon>
        <taxon>Campylobacterales</taxon>
        <taxon>Campylobacteraceae</taxon>
        <taxon>Campylobacter</taxon>
    </lineage>
</organism>
<keyword evidence="6 11" id="KW-0418">Kinase</keyword>
<dbReference type="RefSeq" id="WP_025803074.1">
    <property type="nucleotide sequence ID" value="NZ_CP053842.1"/>
</dbReference>
<evidence type="ECO:0000256" key="9">
    <source>
        <dbReference type="SAM" id="Phobius"/>
    </source>
</evidence>
<dbReference type="SUPFAM" id="SSF47384">
    <property type="entry name" value="Homodimeric domain of signal transducing histidine kinase"/>
    <property type="match status" value="1"/>
</dbReference>
<dbReference type="SUPFAM" id="SSF55874">
    <property type="entry name" value="ATPase domain of HSP90 chaperone/DNA topoisomerase II/histidine kinase"/>
    <property type="match status" value="1"/>
</dbReference>
<evidence type="ECO:0000313" key="12">
    <source>
        <dbReference type="Proteomes" id="UP000594749"/>
    </source>
</evidence>
<dbReference type="InterPro" id="IPR004358">
    <property type="entry name" value="Sig_transdc_His_kin-like_C"/>
</dbReference>
<evidence type="ECO:0000259" key="10">
    <source>
        <dbReference type="PROSITE" id="PS50109"/>
    </source>
</evidence>
<sequence>MKNFLKTIFFTIKNLKINKLLFAFTIFLAFTGIFSYFHIKSEISKIGSEFGESLSKEIVFSMNEWLDTRTEFIKTISSSFKNLSKDELIGIEIDKSRVFFQHYQFILDDKSAIFDGKYYDLNNSLNPAKISTCKEHEILKKTTIDICHTIGQNRQFCGVVEANALFPSIRKQIHAFVENAYLFDEDGEILAMLNSANKIPNLNDPRLTKVEKIGNWGTAIEVSNQKILEKTLKILLNNSLILLLLFSALSITSGLIFSFINSTFLKKQKEYEVLLSHKLKVSETGELLSAISHQLRQPINSSLLMLTSIVKLKKDGKLSEDELINNINLCIRSTKMMDETIQNFRNFYKFSDDIVEFELNSSIKNLLSLLHIEFSRKNVSVQVENFEIWLKTSQSYLWQVLLVLLQNSKDALSFKRGLKTITVKAKNLDDIVKISVIDNGIGIEQDMIKGIFNKQKVSTKIHGSGIGLNLAKMIVVKKLGGDIILKSNKNPTIFELTIKKEIV</sequence>
<dbReference type="InterPro" id="IPR036097">
    <property type="entry name" value="HisK_dim/P_sf"/>
</dbReference>
<dbReference type="EC" id="2.7.13.3" evidence="2"/>
<keyword evidence="9" id="KW-0472">Membrane</keyword>
<dbReference type="InterPro" id="IPR036890">
    <property type="entry name" value="HATPase_C_sf"/>
</dbReference>
<dbReference type="PRINTS" id="PR00344">
    <property type="entry name" value="BCTRLSENSOR"/>
</dbReference>
<dbReference type="InterPro" id="IPR050351">
    <property type="entry name" value="BphY/WalK/GraS-like"/>
</dbReference>
<accession>A0A7M1LGE8</accession>
<evidence type="ECO:0000256" key="8">
    <source>
        <dbReference type="ARBA" id="ARBA00023012"/>
    </source>
</evidence>
<dbReference type="InterPro" id="IPR003661">
    <property type="entry name" value="HisK_dim/P_dom"/>
</dbReference>
<dbReference type="GO" id="GO:0000155">
    <property type="term" value="F:phosphorelay sensor kinase activity"/>
    <property type="evidence" value="ECO:0007669"/>
    <property type="project" value="InterPro"/>
</dbReference>
<evidence type="ECO:0000256" key="4">
    <source>
        <dbReference type="ARBA" id="ARBA00022679"/>
    </source>
</evidence>
<dbReference type="PROSITE" id="PS50109">
    <property type="entry name" value="HIS_KIN"/>
    <property type="match status" value="1"/>
</dbReference>
<dbReference type="Gene3D" id="1.10.287.130">
    <property type="match status" value="1"/>
</dbReference>
<evidence type="ECO:0000256" key="1">
    <source>
        <dbReference type="ARBA" id="ARBA00000085"/>
    </source>
</evidence>
<dbReference type="AlphaFoldDB" id="A0A7M1LGE8"/>
<protein>
    <recommendedName>
        <fullName evidence="2">histidine kinase</fullName>
        <ecNumber evidence="2">2.7.13.3</ecNumber>
    </recommendedName>
</protein>
<dbReference type="GO" id="GO:0000156">
    <property type="term" value="F:phosphorelay response regulator activity"/>
    <property type="evidence" value="ECO:0007669"/>
    <property type="project" value="TreeGrafter"/>
</dbReference>
<dbReference type="Pfam" id="PF02518">
    <property type="entry name" value="HATPase_c"/>
    <property type="match status" value="1"/>
</dbReference>
<dbReference type="PANTHER" id="PTHR42878">
    <property type="entry name" value="TWO-COMPONENT HISTIDINE KINASE"/>
    <property type="match status" value="1"/>
</dbReference>
<evidence type="ECO:0000256" key="5">
    <source>
        <dbReference type="ARBA" id="ARBA00022741"/>
    </source>
</evidence>
<dbReference type="InterPro" id="IPR003594">
    <property type="entry name" value="HATPase_dom"/>
</dbReference>
<dbReference type="InterPro" id="IPR005467">
    <property type="entry name" value="His_kinase_dom"/>
</dbReference>
<evidence type="ECO:0000256" key="7">
    <source>
        <dbReference type="ARBA" id="ARBA00022840"/>
    </source>
</evidence>
<dbReference type="GO" id="GO:0007234">
    <property type="term" value="P:osmosensory signaling via phosphorelay pathway"/>
    <property type="evidence" value="ECO:0007669"/>
    <property type="project" value="TreeGrafter"/>
</dbReference>
<dbReference type="GO" id="GO:0030295">
    <property type="term" value="F:protein kinase activator activity"/>
    <property type="evidence" value="ECO:0007669"/>
    <property type="project" value="TreeGrafter"/>
</dbReference>
<dbReference type="Gene3D" id="3.30.565.10">
    <property type="entry name" value="Histidine kinase-like ATPase, C-terminal domain"/>
    <property type="match status" value="1"/>
</dbReference>
<evidence type="ECO:0000256" key="2">
    <source>
        <dbReference type="ARBA" id="ARBA00012438"/>
    </source>
</evidence>
<reference evidence="11 12" key="1">
    <citation type="submission" date="2020-10" db="EMBL/GenBank/DDBJ databases">
        <title>Campylobacter and Helicobacter PacBio genomes.</title>
        <authorList>
            <person name="Lane C."/>
        </authorList>
    </citation>
    <scope>NUCLEOTIDE SEQUENCE [LARGE SCALE GENOMIC DNA]</scope>
    <source>
        <strain evidence="11 12">2016D-0077</strain>
    </source>
</reference>
<keyword evidence="7" id="KW-0067">ATP-binding</keyword>
<dbReference type="EMBL" id="CP063078">
    <property type="protein sequence ID" value="QOQ87510.1"/>
    <property type="molecule type" value="Genomic_DNA"/>
</dbReference>
<keyword evidence="9" id="KW-1133">Transmembrane helix</keyword>
<dbReference type="SMART" id="SM00387">
    <property type="entry name" value="HATPase_c"/>
    <property type="match status" value="1"/>
</dbReference>
<evidence type="ECO:0000313" key="11">
    <source>
        <dbReference type="EMBL" id="QOQ87510.1"/>
    </source>
</evidence>
<keyword evidence="8" id="KW-0902">Two-component regulatory system</keyword>
<keyword evidence="3" id="KW-0597">Phosphoprotein</keyword>
<feature type="transmembrane region" description="Helical" evidence="9">
    <location>
        <begin position="20"/>
        <end position="39"/>
    </location>
</feature>
<gene>
    <name evidence="11" type="ORF">IMC76_01435</name>
</gene>
<comment type="catalytic activity">
    <reaction evidence="1">
        <text>ATP + protein L-histidine = ADP + protein N-phospho-L-histidine.</text>
        <dbReference type="EC" id="2.7.13.3"/>
    </reaction>
</comment>
<dbReference type="CDD" id="cd00082">
    <property type="entry name" value="HisKA"/>
    <property type="match status" value="1"/>
</dbReference>
<proteinExistence type="predicted"/>
<feature type="transmembrane region" description="Helical" evidence="9">
    <location>
        <begin position="240"/>
        <end position="260"/>
    </location>
</feature>
<evidence type="ECO:0000256" key="6">
    <source>
        <dbReference type="ARBA" id="ARBA00022777"/>
    </source>
</evidence>